<dbReference type="PANTHER" id="PTHR21497">
    <property type="entry name" value="UBIQUITIN LIGASE E3 ALPHA-RELATED"/>
    <property type="match status" value="1"/>
</dbReference>
<evidence type="ECO:0000259" key="6">
    <source>
        <dbReference type="PROSITE" id="PS51157"/>
    </source>
</evidence>
<feature type="domain" description="UBR-type" evidence="6">
    <location>
        <begin position="58"/>
        <end position="128"/>
    </location>
</feature>
<organism evidence="7 8">
    <name type="scientific">Tritrichomonas musculus</name>
    <dbReference type="NCBI Taxonomy" id="1915356"/>
    <lineage>
        <taxon>Eukaryota</taxon>
        <taxon>Metamonada</taxon>
        <taxon>Parabasalia</taxon>
        <taxon>Tritrichomonadida</taxon>
        <taxon>Tritrichomonadidae</taxon>
        <taxon>Tritrichomonas</taxon>
    </lineage>
</organism>
<comment type="similarity">
    <text evidence="5">Belongs to the E3 ubiquitin-protein ligase UBR1-like family.</text>
</comment>
<dbReference type="InterPro" id="IPR039164">
    <property type="entry name" value="UBR1-like"/>
</dbReference>
<dbReference type="CDD" id="cd19673">
    <property type="entry name" value="UBR-box_UBR3"/>
    <property type="match status" value="1"/>
</dbReference>
<comment type="pathway">
    <text evidence="5">Protein modification; protein ubiquitination.</text>
</comment>
<dbReference type="EMBL" id="JAPFFF010000060">
    <property type="protein sequence ID" value="KAK8837215.1"/>
    <property type="molecule type" value="Genomic_DNA"/>
</dbReference>
<gene>
    <name evidence="7" type="ORF">M9Y10_036643</name>
</gene>
<keyword evidence="5" id="KW-0833">Ubl conjugation pathway</keyword>
<proteinExistence type="inferred from homology"/>
<evidence type="ECO:0000256" key="2">
    <source>
        <dbReference type="ARBA" id="ARBA00022771"/>
    </source>
</evidence>
<evidence type="ECO:0000256" key="5">
    <source>
        <dbReference type="RuleBase" id="RU366018"/>
    </source>
</evidence>
<keyword evidence="8" id="KW-1185">Reference proteome</keyword>
<evidence type="ECO:0000313" key="8">
    <source>
        <dbReference type="Proteomes" id="UP001470230"/>
    </source>
</evidence>
<name>A0ABR2GVG0_9EUKA</name>
<evidence type="ECO:0000313" key="7">
    <source>
        <dbReference type="EMBL" id="KAK8837215.1"/>
    </source>
</evidence>
<dbReference type="SMART" id="SM00396">
    <property type="entry name" value="ZnF_UBR1"/>
    <property type="match status" value="1"/>
</dbReference>
<reference evidence="7 8" key="1">
    <citation type="submission" date="2024-04" db="EMBL/GenBank/DDBJ databases">
        <title>Tritrichomonas musculus Genome.</title>
        <authorList>
            <person name="Alves-Ferreira E."/>
            <person name="Grigg M."/>
            <person name="Lorenzi H."/>
            <person name="Galac M."/>
        </authorList>
    </citation>
    <scope>NUCLEOTIDE SEQUENCE [LARGE SCALE GENOMIC DNA]</scope>
    <source>
        <strain evidence="7 8">EAF2021</strain>
    </source>
</reference>
<dbReference type="Gene3D" id="2.10.110.30">
    <property type="match status" value="1"/>
</dbReference>
<dbReference type="InterPro" id="IPR003126">
    <property type="entry name" value="Znf_UBR"/>
</dbReference>
<comment type="catalytic activity">
    <reaction evidence="5">
        <text>S-ubiquitinyl-[E2 ubiquitin-conjugating enzyme]-L-cysteine + [acceptor protein]-L-lysine = [E2 ubiquitin-conjugating enzyme]-L-cysteine + N(6)-ubiquitinyl-[acceptor protein]-L-lysine.</text>
        <dbReference type="EC" id="2.3.2.27"/>
    </reaction>
</comment>
<keyword evidence="1 5" id="KW-0479">Metal-binding</keyword>
<dbReference type="Pfam" id="PF02207">
    <property type="entry name" value="zf-UBR"/>
    <property type="match status" value="1"/>
</dbReference>
<feature type="zinc finger region" description="UBR-type" evidence="4">
    <location>
        <begin position="58"/>
        <end position="128"/>
    </location>
</feature>
<sequence>MDQESKEIKNLSQEIIHSLESDSSDGINSYVSILTNNEQNINTFDQFSEKLQKTLKKCTCQASWNSDQLIVHCLDCEKSSNSCICVDCFLKGNHKGHRFKIVHSFCGCCDCGDLISWKKSGFCCDHPGPESNPELTQLDKTMRIKIISVSMSAFHYCLKFAEINQEYFNNLIKFLTQLISIGDATRRCVGIAFCQSIQFFDFYTCFQYLDKSSYELLHSFFTALSSDDVFRSYGTISFYRDLPKIIELMETLSYQYLDEYEKPSFYFGYFFELTFYLSTKGFIEQLIRDSKIEWFTILNDSYHYPFCRLSKNSDTFLAAFSVLGNKDDKIIEFVENLAQMMSSGEYSLPFTRIFGDKCDDPQKTQLTVFENCYDEHHFISKISSNDIFTTKPLFQLKKLFESDKFKSIDNLINDYQIYYHSVLSKNVQIYQTFSTHLLAFCCLNLKEGKTLVDYISEVTDNVETFIKRWAIIPLRYFASALLYEFGFFVRNPDDTLLVLGSFKYKKNIRYTFIPMFVLIQSLLKATKNCDKFLFMIISTFDLTVIEEKSDKLDFDDNQKRLILFCIFHFISCLLFDHLCIERNIFNMQRLKIISDLMEKNLTFEEIENVCFKDVKNDDKFYDLKSYTSREPTKNGTIFHLTDNTEWHPLLPFIEMNQVISLIQNFISKNNDSLINFPEIPKGSEYLLFSPTLWALVYCILDSRVCKDYKIIHQLIFNVLIATAKNSESFCKEEKNVDEETLVIRADEFEELIEQLKPLSFNQFMRKKIIFNLNHDEGVSMIDLISGMGNIGITVLKRMGISDIDENLSDESLQLKDQLQKKNRERANRIKMQMMNSFQQKQKTFQSSAPQFEESNEKVPVIECNICHLENQSDCFVYPALICKSSLSSYMKWKAQKDTSSIPHSFVAFNTVHICMHPIHSHCIHDNDYFCPADRCKRNASLPILDGFFDFRKIESESLLAETQKFVKKAYFNDIKFAAFSLASEIEVLEMRHRSNPNCFDNKTIAATLRNIYLCIWQVLHKEAQKILTNEEIQRRKTFISKEIENGTWNQISSQIPNLPEIEKSDSSEHDSSDIHFSPLMKYILFSMDLENENGNCHFLDMNKFMSGNLFSSEIQEIDSKINDTLIFKDLDVTDDLSDDYKKFQFLRCAAIFDHFSRCQKITQNEEFIDWDDILSSSFLREHYNIKKEENENDEEVTLPMFSFFDVPNNFLDFLHPPFSLPILTGGKGELAICLLTGNVVSLSSNSDYENISDYLKDKFDGSFGVFLALNCKKASQVFVSNQKSQLVPLKSFYVNKFDDIDIGIVKGYLLFLNDSKREETIDQILSGKWTDYLAK</sequence>
<protein>
    <recommendedName>
        <fullName evidence="5">E3 ubiquitin-protein ligase</fullName>
        <ecNumber evidence="5">2.3.2.27</ecNumber>
    </recommendedName>
</protein>
<comment type="caution">
    <text evidence="7">The sequence shown here is derived from an EMBL/GenBank/DDBJ whole genome shotgun (WGS) entry which is preliminary data.</text>
</comment>
<dbReference type="EC" id="2.3.2.27" evidence="5"/>
<dbReference type="PROSITE" id="PS51157">
    <property type="entry name" value="ZF_UBR"/>
    <property type="match status" value="1"/>
</dbReference>
<evidence type="ECO:0000256" key="4">
    <source>
        <dbReference type="PROSITE-ProRule" id="PRU00508"/>
    </source>
</evidence>
<keyword evidence="5" id="KW-0808">Transferase</keyword>
<accession>A0ABR2GVG0</accession>
<dbReference type="Proteomes" id="UP001470230">
    <property type="component" value="Unassembled WGS sequence"/>
</dbReference>
<dbReference type="PANTHER" id="PTHR21497:SF49">
    <property type="entry name" value="E3 UBIQUITIN-PROTEIN LIGASE"/>
    <property type="match status" value="1"/>
</dbReference>
<evidence type="ECO:0000256" key="1">
    <source>
        <dbReference type="ARBA" id="ARBA00022723"/>
    </source>
</evidence>
<comment type="function">
    <text evidence="5">Ubiquitin ligase protein which is a component of the N-end rule pathway. Recognizes and binds to proteins bearing specific N-terminal residues that are destabilizing according to the N-end rule, leading to their ubiquitination and subsequent degradation.</text>
</comment>
<keyword evidence="3 5" id="KW-0862">Zinc</keyword>
<keyword evidence="2 5" id="KW-0863">Zinc-finger</keyword>
<evidence type="ECO:0000256" key="3">
    <source>
        <dbReference type="ARBA" id="ARBA00022833"/>
    </source>
</evidence>